<dbReference type="PROSITE" id="PS50231">
    <property type="entry name" value="RICIN_B_LECTIN"/>
    <property type="match status" value="1"/>
</dbReference>
<dbReference type="Pfam" id="PF14200">
    <property type="entry name" value="RicinB_lectin_2"/>
    <property type="match status" value="2"/>
</dbReference>
<dbReference type="InterPro" id="IPR050546">
    <property type="entry name" value="Glycosyl_Hydrlase_16"/>
</dbReference>
<dbReference type="SUPFAM" id="SSF50370">
    <property type="entry name" value="Ricin B-like lectins"/>
    <property type="match status" value="1"/>
</dbReference>
<dbReference type="OrthoDB" id="655039at2"/>
<reference evidence="3 4" key="1">
    <citation type="submission" date="2019-03" db="EMBL/GenBank/DDBJ databases">
        <title>Genomic Encyclopedia of Type Strains, Phase IV (KMG-IV): sequencing the most valuable type-strain genomes for metagenomic binning, comparative biology and taxonomic classification.</title>
        <authorList>
            <person name="Goeker M."/>
        </authorList>
    </citation>
    <scope>NUCLEOTIDE SEQUENCE [LARGE SCALE GENOMIC DNA]</scope>
    <source>
        <strain evidence="3 4">DSM 100059</strain>
    </source>
</reference>
<dbReference type="RefSeq" id="WP_133993931.1">
    <property type="nucleotide sequence ID" value="NZ_SODV01000001.1"/>
</dbReference>
<dbReference type="PANTHER" id="PTHR10963">
    <property type="entry name" value="GLYCOSYL HYDROLASE-RELATED"/>
    <property type="match status" value="1"/>
</dbReference>
<dbReference type="PANTHER" id="PTHR10963:SF60">
    <property type="entry name" value="GRAM-NEGATIVE BACTERIA-BINDING PROTEIN 1-RELATED"/>
    <property type="match status" value="1"/>
</dbReference>
<evidence type="ECO:0000313" key="4">
    <source>
        <dbReference type="Proteomes" id="UP000294498"/>
    </source>
</evidence>
<feature type="domain" description="GH16" evidence="2">
    <location>
        <begin position="51"/>
        <end position="297"/>
    </location>
</feature>
<evidence type="ECO:0000259" key="2">
    <source>
        <dbReference type="PROSITE" id="PS51762"/>
    </source>
</evidence>
<organism evidence="3 4">
    <name type="scientific">Dinghuibacter silviterrae</name>
    <dbReference type="NCBI Taxonomy" id="1539049"/>
    <lineage>
        <taxon>Bacteria</taxon>
        <taxon>Pseudomonadati</taxon>
        <taxon>Bacteroidota</taxon>
        <taxon>Chitinophagia</taxon>
        <taxon>Chitinophagales</taxon>
        <taxon>Chitinophagaceae</taxon>
        <taxon>Dinghuibacter</taxon>
    </lineage>
</organism>
<evidence type="ECO:0000313" key="3">
    <source>
        <dbReference type="EMBL" id="TDX01421.1"/>
    </source>
</evidence>
<dbReference type="GO" id="GO:0004553">
    <property type="term" value="F:hydrolase activity, hydrolyzing O-glycosyl compounds"/>
    <property type="evidence" value="ECO:0007669"/>
    <property type="project" value="InterPro"/>
</dbReference>
<dbReference type="InterPro" id="IPR000772">
    <property type="entry name" value="Ricin_B_lectin"/>
</dbReference>
<dbReference type="InterPro" id="IPR013320">
    <property type="entry name" value="ConA-like_dom_sf"/>
</dbReference>
<keyword evidence="3" id="KW-0378">Hydrolase</keyword>
<dbReference type="SUPFAM" id="SSF49899">
    <property type="entry name" value="Concanavalin A-like lectins/glucanases"/>
    <property type="match status" value="1"/>
</dbReference>
<dbReference type="PROSITE" id="PS51257">
    <property type="entry name" value="PROKAR_LIPOPROTEIN"/>
    <property type="match status" value="1"/>
</dbReference>
<dbReference type="EMBL" id="SODV01000001">
    <property type="protein sequence ID" value="TDX01421.1"/>
    <property type="molecule type" value="Genomic_DNA"/>
</dbReference>
<keyword evidence="4" id="KW-1185">Reference proteome</keyword>
<dbReference type="Pfam" id="PF00722">
    <property type="entry name" value="Glyco_hydro_16"/>
    <property type="match status" value="1"/>
</dbReference>
<comment type="caution">
    <text evidence="3">The sequence shown here is derived from an EMBL/GenBank/DDBJ whole genome shotgun (WGS) entry which is preliminary data.</text>
</comment>
<dbReference type="InterPro" id="IPR035992">
    <property type="entry name" value="Ricin_B-like_lectins"/>
</dbReference>
<dbReference type="AlphaFoldDB" id="A0A4R8DW31"/>
<dbReference type="GO" id="GO:0005975">
    <property type="term" value="P:carbohydrate metabolic process"/>
    <property type="evidence" value="ECO:0007669"/>
    <property type="project" value="InterPro"/>
</dbReference>
<protein>
    <submittedName>
        <fullName evidence="3">Glycosyl hydrolase family 16</fullName>
    </submittedName>
</protein>
<dbReference type="InterPro" id="IPR000757">
    <property type="entry name" value="Beta-glucanase-like"/>
</dbReference>
<dbReference type="Gene3D" id="2.80.10.50">
    <property type="match status" value="2"/>
</dbReference>
<sequence>MKQTIALSIGCALLLGACTKSFKDSKSLPEVSSFASIPGQTSTWVTVTDSTSFANYTNFDEHWNYLYPWGSDHNGSARMYGSDSDHSQIYLNGDGSLTLKANPDTDATPSSKSPYLAIHYHSGTIYSKHQIQIDTTYPYWEVSVDLQAPTTYGTWPAFWLTGVNTWPPESDIAEVKGSTSVWANTYTGSWQTHSTTVSDAATAWHHYKAVYNLLKNTNGTWSSNVEIQYFVDDNLVSVQTGTSFEGSPMWLIIDLQMEGSSGSPGPNYDVYYNIKDVTIRKGTTPFDPNSFYRLVNVNSGMVAAVPSASTTQGVTLIQWPWEGGNEQQWQIATVGTSTYALVNRNSGQVIDIRGSSTTEGASIVQNDYSGAGSQLWSIADIGGGYYTVTNSNSGYVMDVSGGLKTQGDTLLQWAYHTGTNQQWEIVRWLP</sequence>
<proteinExistence type="inferred from homology"/>
<gene>
    <name evidence="3" type="ORF">EDB95_2456</name>
</gene>
<comment type="similarity">
    <text evidence="1">Belongs to the glycosyl hydrolase 16 family.</text>
</comment>
<accession>A0A4R8DW31</accession>
<dbReference type="PROSITE" id="PS51762">
    <property type="entry name" value="GH16_2"/>
    <property type="match status" value="1"/>
</dbReference>
<dbReference type="Proteomes" id="UP000294498">
    <property type="component" value="Unassembled WGS sequence"/>
</dbReference>
<evidence type="ECO:0000256" key="1">
    <source>
        <dbReference type="ARBA" id="ARBA00006865"/>
    </source>
</evidence>
<name>A0A4R8DW31_9BACT</name>
<dbReference type="SMART" id="SM00458">
    <property type="entry name" value="RICIN"/>
    <property type="match status" value="1"/>
</dbReference>
<dbReference type="Gene3D" id="2.60.120.200">
    <property type="match status" value="1"/>
</dbReference>